<protein>
    <submittedName>
        <fullName evidence="1">Uncharacterized protein</fullName>
    </submittedName>
</protein>
<dbReference type="EMBL" id="BNJQ01000033">
    <property type="protein sequence ID" value="GHP11295.1"/>
    <property type="molecule type" value="Genomic_DNA"/>
</dbReference>
<name>A0A830HXG4_9CHLO</name>
<keyword evidence="2" id="KW-1185">Reference proteome</keyword>
<organism evidence="1 2">
    <name type="scientific">Pycnococcus provasolii</name>
    <dbReference type="NCBI Taxonomy" id="41880"/>
    <lineage>
        <taxon>Eukaryota</taxon>
        <taxon>Viridiplantae</taxon>
        <taxon>Chlorophyta</taxon>
        <taxon>Pseudoscourfieldiophyceae</taxon>
        <taxon>Pseudoscourfieldiales</taxon>
        <taxon>Pycnococcaceae</taxon>
        <taxon>Pycnococcus</taxon>
    </lineage>
</organism>
<sequence>MTTSHPLTPRAQRAFARTEKAVAAAREDFAAAQSALQKALARGVDVEATLSQATDVLSDVPGTPLPKTLGPEEAAVERVYDRLGELLDTSGPFDFFRFRFPVFGVFSTTLHTDSWGGV</sequence>
<accession>A0A830HXG4</accession>
<evidence type="ECO:0000313" key="1">
    <source>
        <dbReference type="EMBL" id="GHP11295.1"/>
    </source>
</evidence>
<comment type="caution">
    <text evidence="1">The sequence shown here is derived from an EMBL/GenBank/DDBJ whole genome shotgun (WGS) entry which is preliminary data.</text>
</comment>
<reference evidence="1" key="1">
    <citation type="submission" date="2020-10" db="EMBL/GenBank/DDBJ databases">
        <title>Unveiling of a novel bifunctional photoreceptor, Dualchrome1, isolated from a cosmopolitan green alga.</title>
        <authorList>
            <person name="Suzuki S."/>
            <person name="Kawachi M."/>
        </authorList>
    </citation>
    <scope>NUCLEOTIDE SEQUENCE</scope>
    <source>
        <strain evidence="1">NIES 2893</strain>
    </source>
</reference>
<dbReference type="AlphaFoldDB" id="A0A830HXG4"/>
<gene>
    <name evidence="1" type="ORF">PPROV_001002300</name>
</gene>
<proteinExistence type="predicted"/>
<dbReference type="Proteomes" id="UP000660262">
    <property type="component" value="Unassembled WGS sequence"/>
</dbReference>
<evidence type="ECO:0000313" key="2">
    <source>
        <dbReference type="Proteomes" id="UP000660262"/>
    </source>
</evidence>